<keyword evidence="8" id="KW-1185">Reference proteome</keyword>
<keyword evidence="5" id="KW-0949">S-adenosyl-L-methionine</keyword>
<dbReference type="GO" id="GO:0032259">
    <property type="term" value="P:methylation"/>
    <property type="evidence" value="ECO:0007669"/>
    <property type="project" value="UniProtKB-KW"/>
</dbReference>
<dbReference type="Pfam" id="PF01739">
    <property type="entry name" value="CheR"/>
    <property type="match status" value="1"/>
</dbReference>
<accession>A0AAU9DG36</accession>
<evidence type="ECO:0000256" key="2">
    <source>
        <dbReference type="ARBA" id="ARBA00012534"/>
    </source>
</evidence>
<dbReference type="PANTHER" id="PTHR24422">
    <property type="entry name" value="CHEMOTAXIS PROTEIN METHYLTRANSFERASE"/>
    <property type="match status" value="1"/>
</dbReference>
<keyword evidence="3 7" id="KW-0489">Methyltransferase</keyword>
<organism evidence="7 8">
    <name type="scientific">Haliovirga abyssi</name>
    <dbReference type="NCBI Taxonomy" id="2996794"/>
    <lineage>
        <taxon>Bacteria</taxon>
        <taxon>Fusobacteriati</taxon>
        <taxon>Fusobacteriota</taxon>
        <taxon>Fusobacteriia</taxon>
        <taxon>Fusobacteriales</taxon>
        <taxon>Haliovirgaceae</taxon>
        <taxon>Haliovirga</taxon>
    </lineage>
</organism>
<comment type="catalytic activity">
    <reaction evidence="1">
        <text>L-glutamyl-[protein] + S-adenosyl-L-methionine = [protein]-L-glutamate 5-O-methyl ester + S-adenosyl-L-homocysteine</text>
        <dbReference type="Rhea" id="RHEA:24452"/>
        <dbReference type="Rhea" id="RHEA-COMP:10208"/>
        <dbReference type="Rhea" id="RHEA-COMP:10311"/>
        <dbReference type="ChEBI" id="CHEBI:29973"/>
        <dbReference type="ChEBI" id="CHEBI:57856"/>
        <dbReference type="ChEBI" id="CHEBI:59789"/>
        <dbReference type="ChEBI" id="CHEBI:82795"/>
        <dbReference type="EC" id="2.1.1.80"/>
    </reaction>
</comment>
<dbReference type="PRINTS" id="PR00996">
    <property type="entry name" value="CHERMTFRASE"/>
</dbReference>
<name>A0AAU9DG36_9FUSO</name>
<evidence type="ECO:0000313" key="7">
    <source>
        <dbReference type="EMBL" id="BDU49634.1"/>
    </source>
</evidence>
<dbReference type="PIRSF" id="PIRSF000410">
    <property type="entry name" value="CheR"/>
    <property type="match status" value="1"/>
</dbReference>
<dbReference type="RefSeq" id="WP_307904583.1">
    <property type="nucleotide sequence ID" value="NZ_AP027059.1"/>
</dbReference>
<dbReference type="InterPro" id="IPR050903">
    <property type="entry name" value="Bact_Chemotaxis_MeTrfase"/>
</dbReference>
<dbReference type="InterPro" id="IPR029063">
    <property type="entry name" value="SAM-dependent_MTases_sf"/>
</dbReference>
<dbReference type="AlphaFoldDB" id="A0AAU9DG36"/>
<evidence type="ECO:0000256" key="3">
    <source>
        <dbReference type="ARBA" id="ARBA00022603"/>
    </source>
</evidence>
<evidence type="ECO:0000256" key="1">
    <source>
        <dbReference type="ARBA" id="ARBA00001541"/>
    </source>
</evidence>
<gene>
    <name evidence="7" type="primary">cheR40H</name>
    <name evidence="7" type="ORF">HLVA_02030</name>
</gene>
<feature type="domain" description="CheR-type methyltransferase" evidence="6">
    <location>
        <begin position="14"/>
        <end position="297"/>
    </location>
</feature>
<dbReference type="CDD" id="cd02440">
    <property type="entry name" value="AdoMet_MTases"/>
    <property type="match status" value="1"/>
</dbReference>
<keyword evidence="4" id="KW-0808">Transferase</keyword>
<dbReference type="Gene3D" id="3.40.50.150">
    <property type="entry name" value="Vaccinia Virus protein VP39"/>
    <property type="match status" value="1"/>
</dbReference>
<dbReference type="Pfam" id="PF03705">
    <property type="entry name" value="CheR_N"/>
    <property type="match status" value="1"/>
</dbReference>
<dbReference type="InterPro" id="IPR022642">
    <property type="entry name" value="CheR_C"/>
</dbReference>
<sequence>MKLRANRFNLNKVENKVEMEFGLNEFRQIRDIIYDYAGIYINENKLYFLKKRIEDRMEIQNMNNVNEYINFLKYFDKAKKEMNELMNSVTINETYFFREFEQLKVFGEYGIDDVLKNKGRFNKKIRVLSAGCSTGAEPYTLSIILKELLEEDEGVDFEIVGIDIDDNVLDKAKKGIYDKRSIKYVPISYLKKYFIQDDAETFRVINSIKEKVKFYKKNLTDSNGLLALGYDFDFLFCRNVLIYFDSDSRRKVIETYYKMMNDGGYIYLGHSESLSRITTAFKLKRMGGQLVYQKPIRGDEK</sequence>
<proteinExistence type="predicted"/>
<dbReference type="PROSITE" id="PS50123">
    <property type="entry name" value="CHER"/>
    <property type="match status" value="1"/>
</dbReference>
<dbReference type="InterPro" id="IPR026024">
    <property type="entry name" value="Chemotaxis_MeTrfase_CheR"/>
</dbReference>
<dbReference type="GO" id="GO:0008983">
    <property type="term" value="F:protein-glutamate O-methyltransferase activity"/>
    <property type="evidence" value="ECO:0007669"/>
    <property type="project" value="UniProtKB-EC"/>
</dbReference>
<dbReference type="Proteomes" id="UP001321582">
    <property type="component" value="Chromosome"/>
</dbReference>
<reference evidence="7 8" key="1">
    <citation type="submission" date="2022-11" db="EMBL/GenBank/DDBJ databases">
        <title>Haliovirga abyssi gen. nov., sp. nov., a mesophilic fermentative bacterium isolated from the Iheya North hydrothermal field and the proposal of Haliovirgaceae fam. nov.</title>
        <authorList>
            <person name="Miyazaki U."/>
            <person name="Tame A."/>
            <person name="Miyazaki J."/>
            <person name="Takai K."/>
            <person name="Sawayama S."/>
            <person name="Kitajima M."/>
            <person name="Okamoto A."/>
            <person name="Nakagawa S."/>
        </authorList>
    </citation>
    <scope>NUCLEOTIDE SEQUENCE [LARGE SCALE GENOMIC DNA]</scope>
    <source>
        <strain evidence="7 8">IC12</strain>
    </source>
</reference>
<dbReference type="Gene3D" id="1.10.155.10">
    <property type="entry name" value="Chemotaxis receptor methyltransferase CheR, N-terminal domain"/>
    <property type="match status" value="1"/>
</dbReference>
<evidence type="ECO:0000256" key="4">
    <source>
        <dbReference type="ARBA" id="ARBA00022679"/>
    </source>
</evidence>
<protein>
    <recommendedName>
        <fullName evidence="2">protein-glutamate O-methyltransferase</fullName>
        <ecNumber evidence="2">2.1.1.80</ecNumber>
    </recommendedName>
</protein>
<evidence type="ECO:0000259" key="6">
    <source>
        <dbReference type="PROSITE" id="PS50123"/>
    </source>
</evidence>
<dbReference type="SUPFAM" id="SSF47757">
    <property type="entry name" value="Chemotaxis receptor methyltransferase CheR, N-terminal domain"/>
    <property type="match status" value="1"/>
</dbReference>
<dbReference type="InterPro" id="IPR022641">
    <property type="entry name" value="CheR_N"/>
</dbReference>
<dbReference type="InterPro" id="IPR036804">
    <property type="entry name" value="CheR_N_sf"/>
</dbReference>
<dbReference type="EMBL" id="AP027059">
    <property type="protein sequence ID" value="BDU49634.1"/>
    <property type="molecule type" value="Genomic_DNA"/>
</dbReference>
<dbReference type="SUPFAM" id="SSF53335">
    <property type="entry name" value="S-adenosyl-L-methionine-dependent methyltransferases"/>
    <property type="match status" value="1"/>
</dbReference>
<evidence type="ECO:0000256" key="5">
    <source>
        <dbReference type="ARBA" id="ARBA00022691"/>
    </source>
</evidence>
<dbReference type="PANTHER" id="PTHR24422:SF10">
    <property type="entry name" value="CHEMOTAXIS PROTEIN METHYLTRANSFERASE 2"/>
    <property type="match status" value="1"/>
</dbReference>
<dbReference type="InterPro" id="IPR000780">
    <property type="entry name" value="CheR_MeTrfase"/>
</dbReference>
<dbReference type="SMART" id="SM00138">
    <property type="entry name" value="MeTrc"/>
    <property type="match status" value="1"/>
</dbReference>
<dbReference type="EC" id="2.1.1.80" evidence="2"/>
<dbReference type="KEGG" id="haby:HLVA_02030"/>
<evidence type="ECO:0000313" key="8">
    <source>
        <dbReference type="Proteomes" id="UP001321582"/>
    </source>
</evidence>